<evidence type="ECO:0000313" key="2">
    <source>
        <dbReference type="Proteomes" id="UP000054538"/>
    </source>
</evidence>
<dbReference type="InterPro" id="IPR017853">
    <property type="entry name" value="GH"/>
</dbReference>
<dbReference type="HOGENOM" id="CLU_022442_1_1_1"/>
<organism evidence="1 2">
    <name type="scientific">Paxillus rubicundulus Ve08.2h10</name>
    <dbReference type="NCBI Taxonomy" id="930991"/>
    <lineage>
        <taxon>Eukaryota</taxon>
        <taxon>Fungi</taxon>
        <taxon>Dikarya</taxon>
        <taxon>Basidiomycota</taxon>
        <taxon>Agaricomycotina</taxon>
        <taxon>Agaricomycetes</taxon>
        <taxon>Agaricomycetidae</taxon>
        <taxon>Boletales</taxon>
        <taxon>Paxilineae</taxon>
        <taxon>Paxillaceae</taxon>
        <taxon>Paxillus</taxon>
    </lineage>
</organism>
<accession>A0A0D0CPU2</accession>
<protein>
    <submittedName>
        <fullName evidence="1">Uncharacterized protein</fullName>
    </submittedName>
</protein>
<dbReference type="STRING" id="930991.A0A0D0CPU2"/>
<reference evidence="1 2" key="1">
    <citation type="submission" date="2014-04" db="EMBL/GenBank/DDBJ databases">
        <authorList>
            <consortium name="DOE Joint Genome Institute"/>
            <person name="Kuo A."/>
            <person name="Kohler A."/>
            <person name="Jargeat P."/>
            <person name="Nagy L.G."/>
            <person name="Floudas D."/>
            <person name="Copeland A."/>
            <person name="Barry K.W."/>
            <person name="Cichocki N."/>
            <person name="Veneault-Fourrey C."/>
            <person name="LaButti K."/>
            <person name="Lindquist E.A."/>
            <person name="Lipzen A."/>
            <person name="Lundell T."/>
            <person name="Morin E."/>
            <person name="Murat C."/>
            <person name="Sun H."/>
            <person name="Tunlid A."/>
            <person name="Henrissat B."/>
            <person name="Grigoriev I.V."/>
            <person name="Hibbett D.S."/>
            <person name="Martin F."/>
            <person name="Nordberg H.P."/>
            <person name="Cantor M.N."/>
            <person name="Hua S.X."/>
        </authorList>
    </citation>
    <scope>NUCLEOTIDE SEQUENCE [LARGE SCALE GENOMIC DNA]</scope>
    <source>
        <strain evidence="1 2">Ve08.2h10</strain>
    </source>
</reference>
<dbReference type="EMBL" id="KN827030">
    <property type="protein sequence ID" value="KIK77348.1"/>
    <property type="molecule type" value="Genomic_DNA"/>
</dbReference>
<dbReference type="InParanoid" id="A0A0D0CPU2"/>
<dbReference type="OrthoDB" id="2338662at2759"/>
<sequence length="446" mass="48836">VNATGFEISLDIHSLIAQKTPYNVSCSATYKTETSSSGTTTQYFSANTSLLYLPDTSNSVVKTDLRTGALWTRPADGKGGAFAPFIPQGFYISFDQYLAKNLSLLDQLKADGFNTIHPIPPYDNATIFQQALDKTVELGLYVVYDMRTDYQNLTAVAEQVNAYSSLPNLLHWETAHEPDGNSDPLSAARNTYDLIYQIDGYHPVSIVLNCEDYDFTYYVEGADIVVENAYPIGINATFSPVWFTECTPDFGHCGCDDCQGFVYDIKARVQTYKNRLEILGFERTKTIWSSPQAFGNGIYWSTTPTGQEWAAMTLTSLNHGATGAISYQYPTTTGNVTTIEGTATNFTELVAEFIQPFIVDPKATYENFDYGGVDAGLWSNGTAYLLVVVNLNSTEVYVPWGGVGLSGFTNATTEVQRIFSVAQNTNTTGLNFRPGGIGIYGATPAP</sequence>
<dbReference type="Proteomes" id="UP000054538">
    <property type="component" value="Unassembled WGS sequence"/>
</dbReference>
<keyword evidence="2" id="KW-1185">Reference proteome</keyword>
<gene>
    <name evidence="1" type="ORF">PAXRUDRAFT_386058</name>
</gene>
<dbReference type="AlphaFoldDB" id="A0A0D0CPU2"/>
<proteinExistence type="predicted"/>
<reference evidence="2" key="2">
    <citation type="submission" date="2015-01" db="EMBL/GenBank/DDBJ databases">
        <title>Evolutionary Origins and Diversification of the Mycorrhizal Mutualists.</title>
        <authorList>
            <consortium name="DOE Joint Genome Institute"/>
            <consortium name="Mycorrhizal Genomics Consortium"/>
            <person name="Kohler A."/>
            <person name="Kuo A."/>
            <person name="Nagy L.G."/>
            <person name="Floudas D."/>
            <person name="Copeland A."/>
            <person name="Barry K.W."/>
            <person name="Cichocki N."/>
            <person name="Veneault-Fourrey C."/>
            <person name="LaButti K."/>
            <person name="Lindquist E.A."/>
            <person name="Lipzen A."/>
            <person name="Lundell T."/>
            <person name="Morin E."/>
            <person name="Murat C."/>
            <person name="Riley R."/>
            <person name="Ohm R."/>
            <person name="Sun H."/>
            <person name="Tunlid A."/>
            <person name="Henrissat B."/>
            <person name="Grigoriev I.V."/>
            <person name="Hibbett D.S."/>
            <person name="Martin F."/>
        </authorList>
    </citation>
    <scope>NUCLEOTIDE SEQUENCE [LARGE SCALE GENOMIC DNA]</scope>
    <source>
        <strain evidence="2">Ve08.2h10</strain>
    </source>
</reference>
<name>A0A0D0CPU2_9AGAM</name>
<evidence type="ECO:0000313" key="1">
    <source>
        <dbReference type="EMBL" id="KIK77348.1"/>
    </source>
</evidence>
<dbReference type="Gene3D" id="3.20.20.80">
    <property type="entry name" value="Glycosidases"/>
    <property type="match status" value="1"/>
</dbReference>
<feature type="non-terminal residue" evidence="1">
    <location>
        <position position="1"/>
    </location>
</feature>
<dbReference type="SUPFAM" id="SSF51445">
    <property type="entry name" value="(Trans)glycosidases"/>
    <property type="match status" value="1"/>
</dbReference>